<dbReference type="Proteomes" id="UP000007305">
    <property type="component" value="Chromosome 8"/>
</dbReference>
<sequence>MTHSRHHDGVPRVGMDVVAPRSCHHDGMQKGRHVPTSMRAQTTTRMSGEIVSVTKHRRWNCVKCLNRVKSPGPTTTSETVSIQQDGTNDGCSISIVRTLPNNSDSRRLFSWTQQSSQGNDQSTLSKSAQECNSKCSSPYGSRAVTTVNVPDTLTEANVPDTFTEGSVPATEGLWSSFNNIDVSANILNDVSMDISDLPDDVSRMISSIEENGTQNLHGPKPCVVSIEDDNRTAQDVPSDDCNEPNARKPKSGHNVSKQISAHKTNQVRNQVPLQASLKRNVGSVDKKKRDQSANLADISDLKFCQRKPKR</sequence>
<reference evidence="3" key="1">
    <citation type="journal article" date="2009" name="Science">
        <title>The B73 maize genome: complexity, diversity, and dynamics.</title>
        <authorList>
            <person name="Schnable P.S."/>
            <person name="Ware D."/>
            <person name="Fulton R.S."/>
            <person name="Stein J.C."/>
            <person name="Wei F."/>
            <person name="Pasternak S."/>
            <person name="Liang C."/>
            <person name="Zhang J."/>
            <person name="Fulton L."/>
            <person name="Graves T.A."/>
            <person name="Minx P."/>
            <person name="Reily A.D."/>
            <person name="Courtney L."/>
            <person name="Kruchowski S.S."/>
            <person name="Tomlinson C."/>
            <person name="Strong C."/>
            <person name="Delehaunty K."/>
            <person name="Fronick C."/>
            <person name="Courtney B."/>
            <person name="Rock S.M."/>
            <person name="Belter E."/>
            <person name="Du F."/>
            <person name="Kim K."/>
            <person name="Abbott R.M."/>
            <person name="Cotton M."/>
            <person name="Levy A."/>
            <person name="Marchetto P."/>
            <person name="Ochoa K."/>
            <person name="Jackson S.M."/>
            <person name="Gillam B."/>
            <person name="Chen W."/>
            <person name="Yan L."/>
            <person name="Higginbotham J."/>
            <person name="Cardenas M."/>
            <person name="Waligorski J."/>
            <person name="Applebaum E."/>
            <person name="Phelps L."/>
            <person name="Falcone J."/>
            <person name="Kanchi K."/>
            <person name="Thane T."/>
            <person name="Scimone A."/>
            <person name="Thane N."/>
            <person name="Henke J."/>
            <person name="Wang T."/>
            <person name="Ruppert J."/>
            <person name="Shah N."/>
            <person name="Rotter K."/>
            <person name="Hodges J."/>
            <person name="Ingenthron E."/>
            <person name="Cordes M."/>
            <person name="Kohlberg S."/>
            <person name="Sgro J."/>
            <person name="Delgado B."/>
            <person name="Mead K."/>
            <person name="Chinwalla A."/>
            <person name="Leonard S."/>
            <person name="Crouse K."/>
            <person name="Collura K."/>
            <person name="Kudrna D."/>
            <person name="Currie J."/>
            <person name="He R."/>
            <person name="Angelova A."/>
            <person name="Rajasekar S."/>
            <person name="Mueller T."/>
            <person name="Lomeli R."/>
            <person name="Scara G."/>
            <person name="Ko A."/>
            <person name="Delaney K."/>
            <person name="Wissotski M."/>
            <person name="Lopez G."/>
            <person name="Campos D."/>
            <person name="Braidotti M."/>
            <person name="Ashley E."/>
            <person name="Golser W."/>
            <person name="Kim H."/>
            <person name="Lee S."/>
            <person name="Lin J."/>
            <person name="Dujmic Z."/>
            <person name="Kim W."/>
            <person name="Talag J."/>
            <person name="Zuccolo A."/>
            <person name="Fan C."/>
            <person name="Sebastian A."/>
            <person name="Kramer M."/>
            <person name="Spiegel L."/>
            <person name="Nascimento L."/>
            <person name="Zutavern T."/>
            <person name="Miller B."/>
            <person name="Ambroise C."/>
            <person name="Muller S."/>
            <person name="Spooner W."/>
            <person name="Narechania A."/>
            <person name="Ren L."/>
            <person name="Wei S."/>
            <person name="Kumari S."/>
            <person name="Faga B."/>
            <person name="Levy M.J."/>
            <person name="McMahan L."/>
            <person name="Van Buren P."/>
            <person name="Vaughn M.W."/>
            <person name="Ying K."/>
            <person name="Yeh C.-T."/>
            <person name="Emrich S.J."/>
            <person name="Jia Y."/>
            <person name="Kalyanaraman A."/>
            <person name="Hsia A.-P."/>
            <person name="Barbazuk W.B."/>
            <person name="Baucom R.S."/>
            <person name="Brutnell T.P."/>
            <person name="Carpita N.C."/>
            <person name="Chaparro C."/>
            <person name="Chia J.-M."/>
            <person name="Deragon J.-M."/>
            <person name="Estill J.C."/>
            <person name="Fu Y."/>
            <person name="Jeddeloh J.A."/>
            <person name="Han Y."/>
            <person name="Lee H."/>
            <person name="Li P."/>
            <person name="Lisch D.R."/>
            <person name="Liu S."/>
            <person name="Liu Z."/>
            <person name="Nagel D.H."/>
            <person name="McCann M.C."/>
            <person name="SanMiguel P."/>
            <person name="Myers A.M."/>
            <person name="Nettleton D."/>
            <person name="Nguyen J."/>
            <person name="Penning B.W."/>
            <person name="Ponnala L."/>
            <person name="Schneider K.L."/>
            <person name="Schwartz D.C."/>
            <person name="Sharma A."/>
            <person name="Soderlund C."/>
            <person name="Springer N.M."/>
            <person name="Sun Q."/>
            <person name="Wang H."/>
            <person name="Waterman M."/>
            <person name="Westerman R."/>
            <person name="Wolfgruber T.K."/>
            <person name="Yang L."/>
            <person name="Yu Y."/>
            <person name="Zhang L."/>
            <person name="Zhou S."/>
            <person name="Zhu Q."/>
            <person name="Bennetzen J.L."/>
            <person name="Dawe R.K."/>
            <person name="Jiang J."/>
            <person name="Jiang N."/>
            <person name="Presting G.G."/>
            <person name="Wessler S.R."/>
            <person name="Aluru S."/>
            <person name="Martienssen R.A."/>
            <person name="Clifton S.W."/>
            <person name="McCombie W.R."/>
            <person name="Wing R.A."/>
            <person name="Wilson R.K."/>
        </authorList>
    </citation>
    <scope>NUCLEOTIDE SEQUENCE [LARGE SCALE GENOMIC DNA]</scope>
    <source>
        <strain evidence="3">cv. B73</strain>
    </source>
</reference>
<feature type="region of interest" description="Disordered" evidence="1">
    <location>
        <begin position="111"/>
        <end position="137"/>
    </location>
</feature>
<dbReference type="InterPro" id="IPR034583">
    <property type="entry name" value="EMF1"/>
</dbReference>
<dbReference type="GO" id="GO:0009910">
    <property type="term" value="P:negative regulation of flower development"/>
    <property type="evidence" value="ECO:0007669"/>
    <property type="project" value="InterPro"/>
</dbReference>
<dbReference type="AlphaFoldDB" id="A0A804QLP5"/>
<dbReference type="PANTHER" id="PTHR35504:SF1">
    <property type="entry name" value="PROTEIN EMBRYONIC FLOWER 1"/>
    <property type="match status" value="1"/>
</dbReference>
<dbReference type="GO" id="GO:0048367">
    <property type="term" value="P:shoot system development"/>
    <property type="evidence" value="ECO:0007669"/>
    <property type="project" value="InterPro"/>
</dbReference>
<reference evidence="2" key="3">
    <citation type="submission" date="2021-05" db="UniProtKB">
        <authorList>
            <consortium name="EnsemblPlants"/>
        </authorList>
    </citation>
    <scope>IDENTIFICATION</scope>
    <source>
        <strain evidence="2">cv. B73</strain>
    </source>
</reference>
<dbReference type="PANTHER" id="PTHR35504">
    <property type="entry name" value="PROTEIN EMBRYONIC FLOWER 1"/>
    <property type="match status" value="1"/>
</dbReference>
<evidence type="ECO:0000256" key="1">
    <source>
        <dbReference type="SAM" id="MobiDB-lite"/>
    </source>
</evidence>
<name>A0A804QLP5_MAIZE</name>
<feature type="compositionally biased region" description="Polar residues" evidence="1">
    <location>
        <begin position="253"/>
        <end position="273"/>
    </location>
</feature>
<dbReference type="EnsemblPlants" id="Zm00001eb339260_T001">
    <property type="protein sequence ID" value="Zm00001eb339260_P001"/>
    <property type="gene ID" value="Zm00001eb339260"/>
</dbReference>
<feature type="region of interest" description="Disordered" evidence="1">
    <location>
        <begin position="24"/>
        <end position="44"/>
    </location>
</feature>
<dbReference type="InParanoid" id="A0A804QLP5"/>
<protein>
    <submittedName>
        <fullName evidence="2">Uncharacterized protein</fullName>
    </submittedName>
</protein>
<dbReference type="GO" id="GO:0045892">
    <property type="term" value="P:negative regulation of DNA-templated transcription"/>
    <property type="evidence" value="ECO:0007669"/>
    <property type="project" value="InterPro"/>
</dbReference>
<evidence type="ECO:0000313" key="3">
    <source>
        <dbReference type="Proteomes" id="UP000007305"/>
    </source>
</evidence>
<proteinExistence type="predicted"/>
<dbReference type="Gramene" id="Zm00001eb339260_T001">
    <property type="protein sequence ID" value="Zm00001eb339260_P001"/>
    <property type="gene ID" value="Zm00001eb339260"/>
</dbReference>
<evidence type="ECO:0000313" key="2">
    <source>
        <dbReference type="EnsemblPlants" id="Zm00001eb339260_P001"/>
    </source>
</evidence>
<feature type="region of interest" description="Disordered" evidence="1">
    <location>
        <begin position="232"/>
        <end position="310"/>
    </location>
</feature>
<keyword evidence="3" id="KW-1185">Reference proteome</keyword>
<organism evidence="2 3">
    <name type="scientific">Zea mays</name>
    <name type="common">Maize</name>
    <dbReference type="NCBI Taxonomy" id="4577"/>
    <lineage>
        <taxon>Eukaryota</taxon>
        <taxon>Viridiplantae</taxon>
        <taxon>Streptophyta</taxon>
        <taxon>Embryophyta</taxon>
        <taxon>Tracheophyta</taxon>
        <taxon>Spermatophyta</taxon>
        <taxon>Magnoliopsida</taxon>
        <taxon>Liliopsida</taxon>
        <taxon>Poales</taxon>
        <taxon>Poaceae</taxon>
        <taxon>PACMAD clade</taxon>
        <taxon>Panicoideae</taxon>
        <taxon>Andropogonodae</taxon>
        <taxon>Andropogoneae</taxon>
        <taxon>Tripsacinae</taxon>
        <taxon>Zea</taxon>
    </lineage>
</organism>
<accession>A0A804QLP5</accession>
<reference evidence="2" key="2">
    <citation type="submission" date="2019-07" db="EMBL/GenBank/DDBJ databases">
        <authorList>
            <person name="Seetharam A."/>
            <person name="Woodhouse M."/>
            <person name="Cannon E."/>
        </authorList>
    </citation>
    <scope>NUCLEOTIDE SEQUENCE [LARGE SCALE GENOMIC DNA]</scope>
    <source>
        <strain evidence="2">cv. B73</strain>
    </source>
</reference>